<evidence type="ECO:0000256" key="3">
    <source>
        <dbReference type="ARBA" id="ARBA00022452"/>
    </source>
</evidence>
<proteinExistence type="inferred from homology"/>
<evidence type="ECO:0000256" key="1">
    <source>
        <dbReference type="ARBA" id="ARBA00004571"/>
    </source>
</evidence>
<evidence type="ECO:0000313" key="11">
    <source>
        <dbReference type="Proteomes" id="UP001336835"/>
    </source>
</evidence>
<dbReference type="SUPFAM" id="SSF56935">
    <property type="entry name" value="Porins"/>
    <property type="match status" value="1"/>
</dbReference>
<dbReference type="Pfam" id="PF13620">
    <property type="entry name" value="CarboxypepD_reg"/>
    <property type="match status" value="1"/>
</dbReference>
<comment type="similarity">
    <text evidence="7">Belongs to the TonB-dependent receptor family.</text>
</comment>
<dbReference type="InterPro" id="IPR036942">
    <property type="entry name" value="Beta-barrel_TonB_sf"/>
</dbReference>
<evidence type="ECO:0000256" key="7">
    <source>
        <dbReference type="PROSITE-ProRule" id="PRU01360"/>
    </source>
</evidence>
<evidence type="ECO:0000313" key="10">
    <source>
        <dbReference type="EMBL" id="MEE1943990.1"/>
    </source>
</evidence>
<gene>
    <name evidence="10" type="ORF">VRU48_02645</name>
</gene>
<dbReference type="RefSeq" id="WP_330106375.1">
    <property type="nucleotide sequence ID" value="NZ_JAZDQT010000001.1"/>
</dbReference>
<keyword evidence="2 7" id="KW-0813">Transport</keyword>
<comment type="subcellular location">
    <subcellularLocation>
        <location evidence="1 7">Cell outer membrane</location>
        <topology evidence="1 7">Multi-pass membrane protein</topology>
    </subcellularLocation>
</comment>
<evidence type="ECO:0000256" key="6">
    <source>
        <dbReference type="ARBA" id="ARBA00023237"/>
    </source>
</evidence>
<evidence type="ECO:0000256" key="4">
    <source>
        <dbReference type="ARBA" id="ARBA00022692"/>
    </source>
</evidence>
<keyword evidence="4 7" id="KW-0812">Transmembrane</keyword>
<feature type="signal peptide" evidence="8">
    <location>
        <begin position="1"/>
        <end position="21"/>
    </location>
</feature>
<dbReference type="Proteomes" id="UP001336835">
    <property type="component" value="Unassembled WGS sequence"/>
</dbReference>
<name>A0ABU7I3F4_9SPHI</name>
<protein>
    <submittedName>
        <fullName evidence="10">Outer membrane beta-barrel protein</fullName>
    </submittedName>
</protein>
<sequence>MKLKLLAFLAIWINIALTVRAQQPAAKIYGTVKDNDGKNFEYATVALYRAKDSVLVKSAFTEADGKFSFEQLANNTYLIKIAAMGYNNYKSALLQIDAGQQNINLGDIKLSATAHTLKEVSITQKKAFVERKIDRTVVNVDALISNAGTTALDVLSKSPGVLVDQDGGISLKGKKGVNVFIDDKPAYLSGADLENYLKSLPSSAIDQIELMTNPPAKYDAAGNAGVINIKTKKSKVVGFNGGLNLGLNQGELTRSNNSFNFNYRNNKINVFGNLSYNLNNSFTDLDLNRVYKKPDQSIKSFFNQNSYFKRHGNAFNLKTGLDFYASEQTTWGVVLSGMTRVSNQVNNNTSNLFNPAMQPDSIIVARNVDDINFKNGGVNFNMRHKFKKEGGELTFDADYITYRNQTDQVYYNYSYFADKTLKSHDILSGDLPSNIDIYSLKTDYSYPLGKTWKLASGLKSSYTKTDNTADYRNTVNNVTSPDYNKSNHFLYKENINAAYLNMSSEGKRFSVQAGLRLENTVSDGHQLGNAMKPDSSFKRSYTSLFPTFYLTYKLDTSGHHQLGFNYGKRIDRPYYQDLNPFFSPLDKFTYYVGNPFLKPAYTQSIEISHSFKNMLTTTFSYSSIKDEVNETIEIVDGTYYSRPGNVGKKKILSISMDGNFDLTKWLSIHAYAEFSNFRSKTDFYTGFLKTNGNLFAGNTNVQLKFTPTWSGELNYRYQSSFRDVQFDIGALQETGLAVQKKLSQKTTLKLAMNDIFRTRVFNGVINNLANTEANWRNRSDSRNVALSLSYRFGKTFSTKARSEQSGAESEKNRVKN</sequence>
<dbReference type="InterPro" id="IPR041700">
    <property type="entry name" value="OMP_b-brl_3"/>
</dbReference>
<accession>A0ABU7I3F4</accession>
<dbReference type="Gene3D" id="2.40.170.20">
    <property type="entry name" value="TonB-dependent receptor, beta-barrel domain"/>
    <property type="match status" value="1"/>
</dbReference>
<evidence type="ECO:0000256" key="2">
    <source>
        <dbReference type="ARBA" id="ARBA00022448"/>
    </source>
</evidence>
<comment type="caution">
    <text evidence="10">The sequence shown here is derived from an EMBL/GenBank/DDBJ whole genome shotgun (WGS) entry which is preliminary data.</text>
</comment>
<dbReference type="SUPFAM" id="SSF49478">
    <property type="entry name" value="Cna protein B-type domain"/>
    <property type="match status" value="1"/>
</dbReference>
<keyword evidence="6 7" id="KW-0998">Cell outer membrane</keyword>
<keyword evidence="5 7" id="KW-0472">Membrane</keyword>
<dbReference type="EMBL" id="JAZDQT010000001">
    <property type="protein sequence ID" value="MEE1943990.1"/>
    <property type="molecule type" value="Genomic_DNA"/>
</dbReference>
<feature type="chain" id="PRO_5046159149" evidence="8">
    <location>
        <begin position="22"/>
        <end position="816"/>
    </location>
</feature>
<reference evidence="10 11" key="1">
    <citation type="submission" date="2024-01" db="EMBL/GenBank/DDBJ databases">
        <title>Pedobacter sp. nov., isolated from fresh soil.</title>
        <authorList>
            <person name="Le N.T.T."/>
        </authorList>
    </citation>
    <scope>NUCLEOTIDE SEQUENCE [LARGE SCALE GENOMIC DNA]</scope>
    <source>
        <strain evidence="10 11">KR3-3</strain>
    </source>
</reference>
<dbReference type="Gene3D" id="2.60.40.1120">
    <property type="entry name" value="Carboxypeptidase-like, regulatory domain"/>
    <property type="match status" value="1"/>
</dbReference>
<keyword evidence="8" id="KW-0732">Signal</keyword>
<organism evidence="10 11">
    <name type="scientific">Pedobacter albus</name>
    <dbReference type="NCBI Taxonomy" id="3113905"/>
    <lineage>
        <taxon>Bacteria</taxon>
        <taxon>Pseudomonadati</taxon>
        <taxon>Bacteroidota</taxon>
        <taxon>Sphingobacteriia</taxon>
        <taxon>Sphingobacteriales</taxon>
        <taxon>Sphingobacteriaceae</taxon>
        <taxon>Pedobacter</taxon>
    </lineage>
</organism>
<evidence type="ECO:0000256" key="8">
    <source>
        <dbReference type="SAM" id="SignalP"/>
    </source>
</evidence>
<dbReference type="Pfam" id="PF14905">
    <property type="entry name" value="OMP_b-brl_3"/>
    <property type="match status" value="1"/>
</dbReference>
<feature type="domain" description="Outer membrane protein beta-barrel" evidence="9">
    <location>
        <begin position="384"/>
        <end position="790"/>
    </location>
</feature>
<dbReference type="InterPro" id="IPR039426">
    <property type="entry name" value="TonB-dep_rcpt-like"/>
</dbReference>
<dbReference type="PROSITE" id="PS52016">
    <property type="entry name" value="TONB_DEPENDENT_REC_3"/>
    <property type="match status" value="1"/>
</dbReference>
<evidence type="ECO:0000256" key="5">
    <source>
        <dbReference type="ARBA" id="ARBA00023136"/>
    </source>
</evidence>
<evidence type="ECO:0000259" key="9">
    <source>
        <dbReference type="Pfam" id="PF14905"/>
    </source>
</evidence>
<keyword evidence="11" id="KW-1185">Reference proteome</keyword>
<keyword evidence="3 7" id="KW-1134">Transmembrane beta strand</keyword>